<protein>
    <recommendedName>
        <fullName evidence="2">THAP9-like helix-turn-helix domain-containing protein</fullName>
    </recommendedName>
</protein>
<feature type="domain" description="THAP9-like helix-turn-helix" evidence="2">
    <location>
        <begin position="170"/>
        <end position="220"/>
    </location>
</feature>
<dbReference type="Pfam" id="PF12017">
    <property type="entry name" value="Tnp_P_element"/>
    <property type="match status" value="1"/>
</dbReference>
<keyword evidence="5" id="KW-1185">Reference proteome</keyword>
<evidence type="ECO:0000259" key="2">
    <source>
        <dbReference type="Pfam" id="PF12017"/>
    </source>
</evidence>
<accession>R7T781</accession>
<evidence type="ECO:0000313" key="3">
    <source>
        <dbReference type="EMBL" id="ELT89450.1"/>
    </source>
</evidence>
<sequence>MDISGMNLYLFQPDSINEAYQIDHSYAAERCLPHTDHSYASSLENKLESHSRQIAEQTSGSDFGDFEVAHYQEKVDVENFTKHDHTYATTPALLEHQLKTARERIQRLEHEAHNVKLREKRAKLTLESTLNKLKQLKHINDEQLQQLKVYRDKEVLSREAVAYRAGQHLKKDVPVHLFQQEQQEFTDQQKQFASTLYFYSRRAYLFVRDKFNLPHPTSIRSLATCEVKIAIYVALMELLVSVLNFHNTSPIICPSGFWPARFRPGSN</sequence>
<reference evidence="4" key="3">
    <citation type="submission" date="2015-06" db="UniProtKB">
        <authorList>
            <consortium name="EnsemblMetazoa"/>
        </authorList>
    </citation>
    <scope>IDENTIFICATION</scope>
</reference>
<evidence type="ECO:0000313" key="4">
    <source>
        <dbReference type="EnsemblMetazoa" id="CapteP185134"/>
    </source>
</evidence>
<dbReference type="EMBL" id="AMQN01032643">
    <property type="status" value="NOT_ANNOTATED_CDS"/>
    <property type="molecule type" value="Genomic_DNA"/>
</dbReference>
<feature type="non-terminal residue" evidence="3">
    <location>
        <position position="267"/>
    </location>
</feature>
<organism evidence="3">
    <name type="scientific">Capitella teleta</name>
    <name type="common">Polychaete worm</name>
    <dbReference type="NCBI Taxonomy" id="283909"/>
    <lineage>
        <taxon>Eukaryota</taxon>
        <taxon>Metazoa</taxon>
        <taxon>Spiralia</taxon>
        <taxon>Lophotrochozoa</taxon>
        <taxon>Annelida</taxon>
        <taxon>Polychaeta</taxon>
        <taxon>Sedentaria</taxon>
        <taxon>Scolecida</taxon>
        <taxon>Capitellidae</taxon>
        <taxon>Capitella</taxon>
    </lineage>
</organism>
<feature type="coiled-coil region" evidence="1">
    <location>
        <begin position="98"/>
        <end position="153"/>
    </location>
</feature>
<dbReference type="AlphaFoldDB" id="R7T781"/>
<evidence type="ECO:0000256" key="1">
    <source>
        <dbReference type="SAM" id="Coils"/>
    </source>
</evidence>
<gene>
    <name evidence="3" type="ORF">CAPTEDRAFT_185134</name>
</gene>
<dbReference type="EMBL" id="KB311346">
    <property type="protein sequence ID" value="ELT89450.1"/>
    <property type="molecule type" value="Genomic_DNA"/>
</dbReference>
<dbReference type="EnsemblMetazoa" id="CapteT185134">
    <property type="protein sequence ID" value="CapteP185134"/>
    <property type="gene ID" value="CapteG185134"/>
</dbReference>
<dbReference type="Proteomes" id="UP000014760">
    <property type="component" value="Unassembled WGS sequence"/>
</dbReference>
<evidence type="ECO:0000313" key="5">
    <source>
        <dbReference type="Proteomes" id="UP000014760"/>
    </source>
</evidence>
<dbReference type="HOGENOM" id="CLU_1044143_0_0_1"/>
<reference evidence="3 5" key="2">
    <citation type="journal article" date="2013" name="Nature">
        <title>Insights into bilaterian evolution from three spiralian genomes.</title>
        <authorList>
            <person name="Simakov O."/>
            <person name="Marletaz F."/>
            <person name="Cho S.J."/>
            <person name="Edsinger-Gonzales E."/>
            <person name="Havlak P."/>
            <person name="Hellsten U."/>
            <person name="Kuo D.H."/>
            <person name="Larsson T."/>
            <person name="Lv J."/>
            <person name="Arendt D."/>
            <person name="Savage R."/>
            <person name="Osoegawa K."/>
            <person name="de Jong P."/>
            <person name="Grimwood J."/>
            <person name="Chapman J.A."/>
            <person name="Shapiro H."/>
            <person name="Aerts A."/>
            <person name="Otillar R.P."/>
            <person name="Terry A.Y."/>
            <person name="Boore J.L."/>
            <person name="Grigoriev I.V."/>
            <person name="Lindberg D.R."/>
            <person name="Seaver E.C."/>
            <person name="Weisblat D.A."/>
            <person name="Putnam N.H."/>
            <person name="Rokhsar D.S."/>
        </authorList>
    </citation>
    <scope>NUCLEOTIDE SEQUENCE</scope>
    <source>
        <strain evidence="3 5">I ESC-2004</strain>
    </source>
</reference>
<name>R7T781_CAPTE</name>
<reference evidence="5" key="1">
    <citation type="submission" date="2012-12" db="EMBL/GenBank/DDBJ databases">
        <authorList>
            <person name="Hellsten U."/>
            <person name="Grimwood J."/>
            <person name="Chapman J.A."/>
            <person name="Shapiro H."/>
            <person name="Aerts A."/>
            <person name="Otillar R.P."/>
            <person name="Terry A.Y."/>
            <person name="Boore J.L."/>
            <person name="Simakov O."/>
            <person name="Marletaz F."/>
            <person name="Cho S.-J."/>
            <person name="Edsinger-Gonzales E."/>
            <person name="Havlak P."/>
            <person name="Kuo D.-H."/>
            <person name="Larsson T."/>
            <person name="Lv J."/>
            <person name="Arendt D."/>
            <person name="Savage R."/>
            <person name="Osoegawa K."/>
            <person name="de Jong P."/>
            <person name="Lindberg D.R."/>
            <person name="Seaver E.C."/>
            <person name="Weisblat D.A."/>
            <person name="Putnam N.H."/>
            <person name="Grigoriev I.V."/>
            <person name="Rokhsar D.S."/>
        </authorList>
    </citation>
    <scope>NUCLEOTIDE SEQUENCE</scope>
    <source>
        <strain evidence="5">I ESC-2004</strain>
    </source>
</reference>
<dbReference type="InterPro" id="IPR021896">
    <property type="entry name" value="THAP9-like_HTH"/>
</dbReference>
<keyword evidence="1" id="KW-0175">Coiled coil</keyword>
<proteinExistence type="predicted"/>